<keyword evidence="2" id="KW-1185">Reference proteome</keyword>
<protein>
    <submittedName>
        <fullName evidence="1">Uncharacterized protein</fullName>
    </submittedName>
</protein>
<organism evidence="1 2">
    <name type="scientific">Rhodotorula taiwanensis</name>
    <dbReference type="NCBI Taxonomy" id="741276"/>
    <lineage>
        <taxon>Eukaryota</taxon>
        <taxon>Fungi</taxon>
        <taxon>Dikarya</taxon>
        <taxon>Basidiomycota</taxon>
        <taxon>Pucciniomycotina</taxon>
        <taxon>Microbotryomycetes</taxon>
        <taxon>Sporidiobolales</taxon>
        <taxon>Sporidiobolaceae</taxon>
        <taxon>Rhodotorula</taxon>
    </lineage>
</organism>
<proteinExistence type="predicted"/>
<evidence type="ECO:0000313" key="2">
    <source>
        <dbReference type="Proteomes" id="UP000237144"/>
    </source>
</evidence>
<dbReference type="AlphaFoldDB" id="A0A2S5BAV5"/>
<gene>
    <name evidence="1" type="ORF">BMF94_3077</name>
</gene>
<dbReference type="EMBL" id="PJQD01000033">
    <property type="protein sequence ID" value="POY73906.1"/>
    <property type="molecule type" value="Genomic_DNA"/>
</dbReference>
<evidence type="ECO:0000313" key="1">
    <source>
        <dbReference type="EMBL" id="POY73906.1"/>
    </source>
</evidence>
<comment type="caution">
    <text evidence="1">The sequence shown here is derived from an EMBL/GenBank/DDBJ whole genome shotgun (WGS) entry which is preliminary data.</text>
</comment>
<reference evidence="1 2" key="1">
    <citation type="journal article" date="2018" name="Front. Microbiol.">
        <title>Prospects for Fungal Bioremediation of Acidic Radioactive Waste Sites: Characterization and Genome Sequence of Rhodotorula taiwanensis MD1149.</title>
        <authorList>
            <person name="Tkavc R."/>
            <person name="Matrosova V.Y."/>
            <person name="Grichenko O.E."/>
            <person name="Gostincar C."/>
            <person name="Volpe R.P."/>
            <person name="Klimenkova P."/>
            <person name="Gaidamakova E.K."/>
            <person name="Zhou C.E."/>
            <person name="Stewart B.J."/>
            <person name="Lyman M.G."/>
            <person name="Malfatti S.A."/>
            <person name="Rubinfeld B."/>
            <person name="Courtot M."/>
            <person name="Singh J."/>
            <person name="Dalgard C.L."/>
            <person name="Hamilton T."/>
            <person name="Frey K.G."/>
            <person name="Gunde-Cimerman N."/>
            <person name="Dugan L."/>
            <person name="Daly M.J."/>
        </authorList>
    </citation>
    <scope>NUCLEOTIDE SEQUENCE [LARGE SCALE GENOMIC DNA]</scope>
    <source>
        <strain evidence="1 2">MD1149</strain>
    </source>
</reference>
<sequence>MPPVRNVRSSQSKRIGLATASGGQQEVQHQATTPRWTQSAALSHNIGDAPISPYLVWAAQNRLVPPLALLTEDALEALATDSALWTTHYEFDDLEGRDAPRRRCSNANCFDAWLPWTWADEALQFETFMSAFAKLVLLVRETLCTDAGARAAVQADTDQFIRQVSMRLRRPGNWRFIRRPVIDAVGTWRQQISRGVPWHENLLAQIGSDQIDEGLRCVTMHGREWPLSDHKPHGDTWPEIVESVLGFWRDKCECRQEGTRSATSIPMMNSDVPKRLLTIKLAETTKFAKS</sequence>
<name>A0A2S5BAV5_9BASI</name>
<dbReference type="Proteomes" id="UP000237144">
    <property type="component" value="Unassembled WGS sequence"/>
</dbReference>
<accession>A0A2S5BAV5</accession>